<dbReference type="Gene3D" id="3.40.50.720">
    <property type="entry name" value="NAD(P)-binding Rossmann-like Domain"/>
    <property type="match status" value="1"/>
</dbReference>
<dbReference type="OrthoDB" id="9974981at2759"/>
<accession>A0A5N5X8D5</accession>
<keyword evidence="7" id="KW-1185">Reference proteome</keyword>
<feature type="signal peptide" evidence="4">
    <location>
        <begin position="1"/>
        <end position="28"/>
    </location>
</feature>
<evidence type="ECO:0000313" key="7">
    <source>
        <dbReference type="Proteomes" id="UP000326565"/>
    </source>
</evidence>
<keyword evidence="3" id="KW-0560">Oxidoreductase</keyword>
<dbReference type="EMBL" id="ML732189">
    <property type="protein sequence ID" value="KAB8075774.1"/>
    <property type="molecule type" value="Genomic_DNA"/>
</dbReference>
<dbReference type="Pfam" id="PF05368">
    <property type="entry name" value="NmrA"/>
    <property type="match status" value="1"/>
</dbReference>
<comment type="similarity">
    <text evidence="1">Belongs to the NmrA-type oxidoreductase family. Isoflavone reductase subfamily.</text>
</comment>
<organism evidence="6 7">
    <name type="scientific">Aspergillus leporis</name>
    <dbReference type="NCBI Taxonomy" id="41062"/>
    <lineage>
        <taxon>Eukaryota</taxon>
        <taxon>Fungi</taxon>
        <taxon>Dikarya</taxon>
        <taxon>Ascomycota</taxon>
        <taxon>Pezizomycotina</taxon>
        <taxon>Eurotiomycetes</taxon>
        <taxon>Eurotiomycetidae</taxon>
        <taxon>Eurotiales</taxon>
        <taxon>Aspergillaceae</taxon>
        <taxon>Aspergillus</taxon>
        <taxon>Aspergillus subgen. Circumdati</taxon>
    </lineage>
</organism>
<dbReference type="Proteomes" id="UP000326565">
    <property type="component" value="Unassembled WGS sequence"/>
</dbReference>
<evidence type="ECO:0000256" key="1">
    <source>
        <dbReference type="ARBA" id="ARBA00005725"/>
    </source>
</evidence>
<protein>
    <recommendedName>
        <fullName evidence="5">NmrA-like domain-containing protein</fullName>
    </recommendedName>
</protein>
<reference evidence="6 7" key="1">
    <citation type="submission" date="2019-04" db="EMBL/GenBank/DDBJ databases">
        <title>Friends and foes A comparative genomics study of 23 Aspergillus species from section Flavi.</title>
        <authorList>
            <consortium name="DOE Joint Genome Institute"/>
            <person name="Kjaerbolling I."/>
            <person name="Vesth T."/>
            <person name="Frisvad J.C."/>
            <person name="Nybo J.L."/>
            <person name="Theobald S."/>
            <person name="Kildgaard S."/>
            <person name="Isbrandt T."/>
            <person name="Kuo A."/>
            <person name="Sato A."/>
            <person name="Lyhne E.K."/>
            <person name="Kogle M.E."/>
            <person name="Wiebenga A."/>
            <person name="Kun R.S."/>
            <person name="Lubbers R.J."/>
            <person name="Makela M.R."/>
            <person name="Barry K."/>
            <person name="Chovatia M."/>
            <person name="Clum A."/>
            <person name="Daum C."/>
            <person name="Haridas S."/>
            <person name="He G."/>
            <person name="LaButti K."/>
            <person name="Lipzen A."/>
            <person name="Mondo S."/>
            <person name="Riley R."/>
            <person name="Salamov A."/>
            <person name="Simmons B.A."/>
            <person name="Magnuson J.K."/>
            <person name="Henrissat B."/>
            <person name="Mortensen U.H."/>
            <person name="Larsen T.O."/>
            <person name="Devries R.P."/>
            <person name="Grigoriev I.V."/>
            <person name="Machida M."/>
            <person name="Baker S.E."/>
            <person name="Andersen M.R."/>
        </authorList>
    </citation>
    <scope>NUCLEOTIDE SEQUENCE [LARGE SCALE GENOMIC DNA]</scope>
    <source>
        <strain evidence="6 7">CBS 151.66</strain>
    </source>
</reference>
<feature type="domain" description="NmrA-like" evidence="5">
    <location>
        <begin position="3"/>
        <end position="134"/>
    </location>
</feature>
<evidence type="ECO:0000256" key="2">
    <source>
        <dbReference type="ARBA" id="ARBA00022857"/>
    </source>
</evidence>
<dbReference type="InterPro" id="IPR051609">
    <property type="entry name" value="NmrA/Isoflavone_reductase-like"/>
</dbReference>
<evidence type="ECO:0000313" key="6">
    <source>
        <dbReference type="EMBL" id="KAB8075774.1"/>
    </source>
</evidence>
<dbReference type="GO" id="GO:0016491">
    <property type="term" value="F:oxidoreductase activity"/>
    <property type="evidence" value="ECO:0007669"/>
    <property type="project" value="UniProtKB-KW"/>
</dbReference>
<gene>
    <name evidence="6" type="ORF">BDV29DRAFT_200671</name>
</gene>
<keyword evidence="2" id="KW-0521">NADP</keyword>
<dbReference type="InterPro" id="IPR036291">
    <property type="entry name" value="NAD(P)-bd_dom_sf"/>
</dbReference>
<evidence type="ECO:0000259" key="5">
    <source>
        <dbReference type="Pfam" id="PF05368"/>
    </source>
</evidence>
<proteinExistence type="inferred from homology"/>
<dbReference type="PANTHER" id="PTHR47706:SF4">
    <property type="entry name" value="NMRA-LIKE DOMAIN-CONTAINING PROTEIN"/>
    <property type="match status" value="1"/>
</dbReference>
<name>A0A5N5X8D5_9EURO</name>
<dbReference type="PANTHER" id="PTHR47706">
    <property type="entry name" value="NMRA-LIKE FAMILY PROTEIN"/>
    <property type="match status" value="1"/>
</dbReference>
<feature type="chain" id="PRO_5024906896" description="NmrA-like domain-containing protein" evidence="4">
    <location>
        <begin position="29"/>
        <end position="261"/>
    </location>
</feature>
<sequence length="261" mass="29091">MPTIALLGSTGQIGRSILLALLTTTVHQVVQLVRPASESKAESINITLVQKKRLWTVPVDLLASSTDELASILSGVGVVASALNGKGMAAEGKIQDAAERAGVKMFYPGEFGMHHVYSGEDGYGHLHPMWNVKSEANERSDIPSYKLHILDDADEKSDFTHINDLATFLVKKNFVSDHISYNEVRKIILPIDVMHRVWKNKDEVPEDVKGKSAFPDDFWILVNGMQGLGRFWRPPGQVHNSLFPEVKVMTFERYFQDKFGS</sequence>
<dbReference type="InterPro" id="IPR008030">
    <property type="entry name" value="NmrA-like"/>
</dbReference>
<dbReference type="AlphaFoldDB" id="A0A5N5X8D5"/>
<keyword evidence="4" id="KW-0732">Signal</keyword>
<evidence type="ECO:0000256" key="4">
    <source>
        <dbReference type="SAM" id="SignalP"/>
    </source>
</evidence>
<evidence type="ECO:0000256" key="3">
    <source>
        <dbReference type="ARBA" id="ARBA00023002"/>
    </source>
</evidence>
<dbReference type="SUPFAM" id="SSF51735">
    <property type="entry name" value="NAD(P)-binding Rossmann-fold domains"/>
    <property type="match status" value="1"/>
</dbReference>